<dbReference type="EMBL" id="LRPC01000001">
    <property type="protein sequence ID" value="KYG77553.1"/>
    <property type="molecule type" value="Genomic_DNA"/>
</dbReference>
<dbReference type="InterPro" id="IPR018750">
    <property type="entry name" value="DUF2306_membrane"/>
</dbReference>
<protein>
    <recommendedName>
        <fullName evidence="4">DUF2306 domain-containing protein</fullName>
    </recommendedName>
</protein>
<dbReference type="OrthoDB" id="6385003at2"/>
<keyword evidence="1" id="KW-0812">Transmembrane</keyword>
<sequence>MIHSTIGLIHTVFAVLAMIFGGIVLLKIKGDKTHKVLGYIYVVCMLGLNGTAFAIYNFGGFSLFHGFALVSLAALMGGMIPILKKSKGWFKAHFFSMNWSVVGLYCAFWAETGTRLLQGQHFWWVVALASFGTAMVGMVLINRKAKKIFG</sequence>
<evidence type="ECO:0008006" key="4">
    <source>
        <dbReference type="Google" id="ProtNLM"/>
    </source>
</evidence>
<keyword evidence="3" id="KW-1185">Reference proteome</keyword>
<feature type="transmembrane region" description="Helical" evidence="1">
    <location>
        <begin position="6"/>
        <end position="26"/>
    </location>
</feature>
<dbReference type="Proteomes" id="UP000075606">
    <property type="component" value="Unassembled WGS sequence"/>
</dbReference>
<name>A0A150XFT0_9BACT</name>
<comment type="caution">
    <text evidence="2">The sequence shown here is derived from an EMBL/GenBank/DDBJ whole genome shotgun (WGS) entry which is preliminary data.</text>
</comment>
<dbReference type="Pfam" id="PF10067">
    <property type="entry name" value="DUF2306"/>
    <property type="match status" value="1"/>
</dbReference>
<proteinExistence type="predicted"/>
<dbReference type="RefSeq" id="WP_068216013.1">
    <property type="nucleotide sequence ID" value="NZ_CP139724.1"/>
</dbReference>
<keyword evidence="1" id="KW-1133">Transmembrane helix</keyword>
<reference evidence="2 3" key="1">
    <citation type="submission" date="2016-01" db="EMBL/GenBank/DDBJ databases">
        <title>Genome sequencing of Roseivirga spongicola UST030701-084.</title>
        <authorList>
            <person name="Selvaratnam C."/>
            <person name="Thevarajoo S."/>
            <person name="Goh K.M."/>
            <person name="Ee R."/>
            <person name="Chan K.-G."/>
            <person name="Chong C.S."/>
        </authorList>
    </citation>
    <scope>NUCLEOTIDE SEQUENCE [LARGE SCALE GENOMIC DNA]</scope>
    <source>
        <strain evidence="2 3">UST030701-084</strain>
    </source>
</reference>
<evidence type="ECO:0000313" key="3">
    <source>
        <dbReference type="Proteomes" id="UP000075606"/>
    </source>
</evidence>
<dbReference type="STRING" id="333140.AWW68_01920"/>
<gene>
    <name evidence="2" type="ORF">AWW68_01920</name>
</gene>
<evidence type="ECO:0000256" key="1">
    <source>
        <dbReference type="SAM" id="Phobius"/>
    </source>
</evidence>
<feature type="transmembrane region" description="Helical" evidence="1">
    <location>
        <begin position="122"/>
        <end position="141"/>
    </location>
</feature>
<keyword evidence="1" id="KW-0472">Membrane</keyword>
<evidence type="ECO:0000313" key="2">
    <source>
        <dbReference type="EMBL" id="KYG77553.1"/>
    </source>
</evidence>
<accession>A0A150XFT0</accession>
<dbReference type="AlphaFoldDB" id="A0A150XFT0"/>
<feature type="transmembrane region" description="Helical" evidence="1">
    <location>
        <begin position="62"/>
        <end position="83"/>
    </location>
</feature>
<feature type="transmembrane region" description="Helical" evidence="1">
    <location>
        <begin position="90"/>
        <end position="110"/>
    </location>
</feature>
<organism evidence="2 3">
    <name type="scientific">Roseivirga spongicola</name>
    <dbReference type="NCBI Taxonomy" id="333140"/>
    <lineage>
        <taxon>Bacteria</taxon>
        <taxon>Pseudomonadati</taxon>
        <taxon>Bacteroidota</taxon>
        <taxon>Cytophagia</taxon>
        <taxon>Cytophagales</taxon>
        <taxon>Roseivirgaceae</taxon>
        <taxon>Roseivirga</taxon>
    </lineage>
</organism>
<feature type="transmembrane region" description="Helical" evidence="1">
    <location>
        <begin position="38"/>
        <end position="56"/>
    </location>
</feature>